<keyword evidence="3" id="KW-1185">Reference proteome</keyword>
<dbReference type="InParanoid" id="A0A0L0HLD9"/>
<protein>
    <submittedName>
        <fullName evidence="2">Uncharacterized protein</fullName>
    </submittedName>
</protein>
<evidence type="ECO:0000313" key="3">
    <source>
        <dbReference type="Proteomes" id="UP000053201"/>
    </source>
</evidence>
<feature type="region of interest" description="Disordered" evidence="1">
    <location>
        <begin position="268"/>
        <end position="397"/>
    </location>
</feature>
<feature type="compositionally biased region" description="Polar residues" evidence="1">
    <location>
        <begin position="89"/>
        <end position="106"/>
    </location>
</feature>
<evidence type="ECO:0000313" key="2">
    <source>
        <dbReference type="EMBL" id="KND01619.1"/>
    </source>
</evidence>
<dbReference type="OMA" id="MEDARSC"/>
<gene>
    <name evidence="2" type="ORF">SPPG_03417</name>
</gene>
<dbReference type="RefSeq" id="XP_016609658.1">
    <property type="nucleotide sequence ID" value="XM_016751685.1"/>
</dbReference>
<feature type="compositionally biased region" description="Basic and acidic residues" evidence="1">
    <location>
        <begin position="434"/>
        <end position="463"/>
    </location>
</feature>
<proteinExistence type="predicted"/>
<dbReference type="VEuPathDB" id="FungiDB:SPPG_03417"/>
<feature type="compositionally biased region" description="Basic and acidic residues" evidence="1">
    <location>
        <begin position="481"/>
        <end position="511"/>
    </location>
</feature>
<reference evidence="2 3" key="1">
    <citation type="submission" date="2009-08" db="EMBL/GenBank/DDBJ databases">
        <title>The Genome Sequence of Spizellomyces punctatus strain DAOM BR117.</title>
        <authorList>
            <consortium name="The Broad Institute Genome Sequencing Platform"/>
            <person name="Russ C."/>
            <person name="Cuomo C."/>
            <person name="Shea T."/>
            <person name="Young S.K."/>
            <person name="Zeng Q."/>
            <person name="Koehrsen M."/>
            <person name="Haas B."/>
            <person name="Borodovsky M."/>
            <person name="Guigo R."/>
            <person name="Alvarado L."/>
            <person name="Berlin A."/>
            <person name="Bochicchio J."/>
            <person name="Borenstein D."/>
            <person name="Chapman S."/>
            <person name="Chen Z."/>
            <person name="Engels R."/>
            <person name="Freedman E."/>
            <person name="Gellesch M."/>
            <person name="Goldberg J."/>
            <person name="Griggs A."/>
            <person name="Gujja S."/>
            <person name="Heiman D."/>
            <person name="Hepburn T."/>
            <person name="Howarth C."/>
            <person name="Jen D."/>
            <person name="Larson L."/>
            <person name="Lewis B."/>
            <person name="Mehta T."/>
            <person name="Park D."/>
            <person name="Pearson M."/>
            <person name="Roberts A."/>
            <person name="Saif S."/>
            <person name="Shenoy N."/>
            <person name="Sisk P."/>
            <person name="Stolte C."/>
            <person name="Sykes S."/>
            <person name="Thomson T."/>
            <person name="Walk T."/>
            <person name="White J."/>
            <person name="Yandava C."/>
            <person name="Burger G."/>
            <person name="Gray M.W."/>
            <person name="Holland P.W.H."/>
            <person name="King N."/>
            <person name="Lang F.B.F."/>
            <person name="Roger A.J."/>
            <person name="Ruiz-Trillo I."/>
            <person name="Lander E."/>
            <person name="Nusbaum C."/>
        </authorList>
    </citation>
    <scope>NUCLEOTIDE SEQUENCE [LARGE SCALE GENOMIC DNA]</scope>
    <source>
        <strain evidence="2 3">DAOM BR117</strain>
    </source>
</reference>
<feature type="region of interest" description="Disordered" evidence="1">
    <location>
        <begin position="69"/>
        <end position="140"/>
    </location>
</feature>
<dbReference type="EMBL" id="KQ257454">
    <property type="protein sequence ID" value="KND01619.1"/>
    <property type="molecule type" value="Genomic_DNA"/>
</dbReference>
<organism evidence="2 3">
    <name type="scientific">Spizellomyces punctatus (strain DAOM BR117)</name>
    <dbReference type="NCBI Taxonomy" id="645134"/>
    <lineage>
        <taxon>Eukaryota</taxon>
        <taxon>Fungi</taxon>
        <taxon>Fungi incertae sedis</taxon>
        <taxon>Chytridiomycota</taxon>
        <taxon>Chytridiomycota incertae sedis</taxon>
        <taxon>Chytridiomycetes</taxon>
        <taxon>Spizellomycetales</taxon>
        <taxon>Spizellomycetaceae</taxon>
        <taxon>Spizellomyces</taxon>
    </lineage>
</organism>
<accession>A0A0L0HLD9</accession>
<feature type="compositionally biased region" description="Basic and acidic residues" evidence="1">
    <location>
        <begin position="119"/>
        <end position="128"/>
    </location>
</feature>
<feature type="compositionally biased region" description="Polar residues" evidence="1">
    <location>
        <begin position="14"/>
        <end position="32"/>
    </location>
</feature>
<feature type="compositionally biased region" description="Polar residues" evidence="1">
    <location>
        <begin position="422"/>
        <end position="433"/>
    </location>
</feature>
<feature type="compositionally biased region" description="Polar residues" evidence="1">
    <location>
        <begin position="213"/>
        <end position="222"/>
    </location>
</feature>
<feature type="region of interest" description="Disordered" evidence="1">
    <location>
        <begin position="167"/>
        <end position="253"/>
    </location>
</feature>
<dbReference type="GeneID" id="27686936"/>
<feature type="compositionally biased region" description="Basic residues" evidence="1">
    <location>
        <begin position="355"/>
        <end position="368"/>
    </location>
</feature>
<evidence type="ECO:0000256" key="1">
    <source>
        <dbReference type="SAM" id="MobiDB-lite"/>
    </source>
</evidence>
<feature type="region of interest" description="Disordered" evidence="1">
    <location>
        <begin position="1"/>
        <end position="56"/>
    </location>
</feature>
<feature type="compositionally biased region" description="Polar residues" evidence="1">
    <location>
        <begin position="70"/>
        <end position="81"/>
    </location>
</feature>
<sequence length="717" mass="78369">MLQNGVSRGRGSRLQPNTGKIGQGNVGTVKQLNRQRRAPDRGNDQELTDGSLAQPHKNYNRIRQDRMGQSLAQHSLQTSANPRDVDAHTSIQDPRSSGSGVRSQAVQRPGRPNLRTMSPRRDAEHKVGEQAMSRVQRESQRGVLPATTGLRGAPRRMRSGGQRVVGGFVRKEPGNRGFADRKSRALTLADTASTGSGNRRRGVASPGAALGNEMSQRSTSRDGSGGKRVVNRRISNSEKSPERPTGARPRSVRRCSLMGSDREMAESACTAASVSRKASIAAARSRRDTRRASEFPTSLPGSATRRASIRPADNKDVGGGWNKFISERAKPVPTYTPSIMHDASAPAAEGDKQKRPIRRRGVPVRGKRVRADLVKKTKETIESKTSKPSEIKSGKVATVDQERARQLIALLSGATYEFVGTTETARPSQASTESTEKTEWLKANRRKSADRGGGDQSSSDKSKQKMGQDSSQKRRGSKGGEQTKSDKRAGAIKSESGHKKPAKEGGQDGKTVKPTKPRKEKAHASDAAGSDQTSQKLSTPLILPPLVLGDESQRSTVFKNRPVTAITEEEEEAEIAALLAQAKELQLAKQLLEPNTTLPIDSSISAPPIFRMPFQTWGIRRPQHLPSSRPPPLHQQPKYTYKTYMDNLMHPNILLPPFQMPPIKQILYGPYEEQLWRLFYGQAGWISLEELRQMSDARGILLPMPLACPVVPVTDGG</sequence>
<feature type="compositionally biased region" description="Basic and acidic residues" evidence="1">
    <location>
        <begin position="169"/>
        <end position="183"/>
    </location>
</feature>
<feature type="compositionally biased region" description="Low complexity" evidence="1">
    <location>
        <begin position="271"/>
        <end position="283"/>
    </location>
</feature>
<dbReference type="Proteomes" id="UP000053201">
    <property type="component" value="Unassembled WGS sequence"/>
</dbReference>
<feature type="compositionally biased region" description="Basic and acidic residues" evidence="1">
    <location>
        <begin position="369"/>
        <end position="393"/>
    </location>
</feature>
<feature type="region of interest" description="Disordered" evidence="1">
    <location>
        <begin position="422"/>
        <end position="547"/>
    </location>
</feature>
<dbReference type="OrthoDB" id="2163488at2759"/>
<dbReference type="AlphaFoldDB" id="A0A0L0HLD9"/>
<name>A0A0L0HLD9_SPIPD</name>